<evidence type="ECO:0000256" key="5">
    <source>
        <dbReference type="ARBA" id="ARBA00022729"/>
    </source>
</evidence>
<dbReference type="Pfam" id="PF00593">
    <property type="entry name" value="TonB_dep_Rec_b-barrel"/>
    <property type="match status" value="1"/>
</dbReference>
<reference evidence="16" key="1">
    <citation type="journal article" date="2019" name="Int. J. Syst. Evol. Microbiol.">
        <title>The Global Catalogue of Microorganisms (GCM) 10K type strain sequencing project: providing services to taxonomists for standard genome sequencing and annotation.</title>
        <authorList>
            <consortium name="The Broad Institute Genomics Platform"/>
            <consortium name="The Broad Institute Genome Sequencing Center for Infectious Disease"/>
            <person name="Wu L."/>
            <person name="Ma J."/>
        </authorList>
    </citation>
    <scope>NUCLEOTIDE SEQUENCE [LARGE SCALE GENOMIC DNA]</scope>
    <source>
        <strain evidence="16">JCM 17338</strain>
    </source>
</reference>
<keyword evidence="8 15" id="KW-0675">Receptor</keyword>
<keyword evidence="9 10" id="KW-0998">Cell outer membrane</keyword>
<dbReference type="InterPro" id="IPR008969">
    <property type="entry name" value="CarboxyPept-like_regulatory"/>
</dbReference>
<keyword evidence="5 12" id="KW-0732">Signal</keyword>
<dbReference type="RefSeq" id="WP_344764577.1">
    <property type="nucleotide sequence ID" value="NZ_BAABAK010000003.1"/>
</dbReference>
<evidence type="ECO:0000256" key="9">
    <source>
        <dbReference type="ARBA" id="ARBA00023237"/>
    </source>
</evidence>
<organism evidence="15 16">
    <name type="scientific">Pedobacter ginsengiterrae</name>
    <dbReference type="NCBI Taxonomy" id="871696"/>
    <lineage>
        <taxon>Bacteria</taxon>
        <taxon>Pseudomonadati</taxon>
        <taxon>Bacteroidota</taxon>
        <taxon>Sphingobacteriia</taxon>
        <taxon>Sphingobacteriales</taxon>
        <taxon>Sphingobacteriaceae</taxon>
        <taxon>Pedobacter</taxon>
    </lineage>
</organism>
<dbReference type="Gene3D" id="2.170.130.10">
    <property type="entry name" value="TonB-dependent receptor, plug domain"/>
    <property type="match status" value="1"/>
</dbReference>
<sequence>MSINKILLSLSLSFLTFSVVAQTSKISGQISDDSGFISGASIALKNSKVGTTTDSLGIYQLTKLKAGTYRITVSFVGLLSEIKEVTLRDNEEIQLNFILKRSKNDLNTVAINGKTKSAVLKESGFSVNGIETKLYVNMTSDLNQILNRSTGVKVREQGGMGSDFNFSLNGLSGKQIRFFLDGIPMEGFGKAMSLNNIPVNLAERIEVYKGVVPVELGADALGGAVNIITDQHTRKYLDASVSYGSFNTSRAALSGRYTDAKTGLVFDFNGFNNYSDNNYLMRSNPKYDAAIKVTENGQVVEKDVRRFHDAYRSTMGQINVGLTDKSWADKITIGLVYSNLYKEIQTGSNQNKVYGAVNNRENFLMPSINYKKKDFLLKGLSANLMASYSITRSNVADTSSYLYGWGGKGRFEPIQGELSDIKTIYHYKNTSAIARANFAYQLNDNNSLNLNYNYNHYGRSAVEDLGTVKNNVFDIPNTISKNIVGLAYQNNSFNNRLTTTAFAKYYNLGAFVRNAVYFGGEQGWVNSDSRTQEGYLGYGIASRFKITEQFGLKASFEHAYRLQEGEELFGNGIDIASNNKLKPEQSDNINLGAYYTYRIDQHKFAFEGAYFFRNAKDFIYFIPSGGIFSTYDNIGAAKINGAEAEIKYNYGDVFEIAFNASYQNAVNNQRYELGTDILDITYGDRIPNQPWFYANANFSIGKNDVFAKDSRIQFNYSSQFVNWFYLNWESRGSIESKNKIPNQLIHNVGLSYALKNGRYNLSVESLNVTNELAYDNFRLQKPGRSFFVKLRYFIKSY</sequence>
<evidence type="ECO:0000256" key="4">
    <source>
        <dbReference type="ARBA" id="ARBA00022692"/>
    </source>
</evidence>
<evidence type="ECO:0000259" key="13">
    <source>
        <dbReference type="Pfam" id="PF00593"/>
    </source>
</evidence>
<evidence type="ECO:0000313" key="16">
    <source>
        <dbReference type="Proteomes" id="UP001501081"/>
    </source>
</evidence>
<evidence type="ECO:0000256" key="2">
    <source>
        <dbReference type="ARBA" id="ARBA00022448"/>
    </source>
</evidence>
<dbReference type="InterPro" id="IPR037066">
    <property type="entry name" value="Plug_dom_sf"/>
</dbReference>
<evidence type="ECO:0000256" key="8">
    <source>
        <dbReference type="ARBA" id="ARBA00023170"/>
    </source>
</evidence>
<comment type="subcellular location">
    <subcellularLocation>
        <location evidence="1 10">Cell outer membrane</location>
        <topology evidence="1 10">Multi-pass membrane protein</topology>
    </subcellularLocation>
</comment>
<dbReference type="SUPFAM" id="SSF49464">
    <property type="entry name" value="Carboxypeptidase regulatory domain-like"/>
    <property type="match status" value="1"/>
</dbReference>
<comment type="similarity">
    <text evidence="10 11">Belongs to the TonB-dependent receptor family.</text>
</comment>
<keyword evidence="2 10" id="KW-0813">Transport</keyword>
<feature type="domain" description="TonB-dependent receptor plug" evidence="14">
    <location>
        <begin position="138"/>
        <end position="224"/>
    </location>
</feature>
<evidence type="ECO:0000256" key="7">
    <source>
        <dbReference type="ARBA" id="ARBA00023136"/>
    </source>
</evidence>
<dbReference type="Gene3D" id="2.60.40.1120">
    <property type="entry name" value="Carboxypeptidase-like, regulatory domain"/>
    <property type="match status" value="1"/>
</dbReference>
<evidence type="ECO:0000313" key="15">
    <source>
        <dbReference type="EMBL" id="GAA3953477.1"/>
    </source>
</evidence>
<keyword evidence="6 11" id="KW-0798">TonB box</keyword>
<accession>A0ABP7NSY0</accession>
<dbReference type="Gene3D" id="2.40.170.20">
    <property type="entry name" value="TonB-dependent receptor, beta-barrel domain"/>
    <property type="match status" value="1"/>
</dbReference>
<evidence type="ECO:0000256" key="6">
    <source>
        <dbReference type="ARBA" id="ARBA00023077"/>
    </source>
</evidence>
<evidence type="ECO:0000256" key="11">
    <source>
        <dbReference type="RuleBase" id="RU003357"/>
    </source>
</evidence>
<keyword evidence="3 10" id="KW-1134">Transmembrane beta strand</keyword>
<dbReference type="InterPro" id="IPR012910">
    <property type="entry name" value="Plug_dom"/>
</dbReference>
<dbReference type="InterPro" id="IPR000531">
    <property type="entry name" value="Beta-barrel_TonB"/>
</dbReference>
<comment type="caution">
    <text evidence="15">The sequence shown here is derived from an EMBL/GenBank/DDBJ whole genome shotgun (WGS) entry which is preliminary data.</text>
</comment>
<dbReference type="InterPro" id="IPR036942">
    <property type="entry name" value="Beta-barrel_TonB_sf"/>
</dbReference>
<feature type="chain" id="PRO_5047045586" evidence="12">
    <location>
        <begin position="22"/>
        <end position="797"/>
    </location>
</feature>
<proteinExistence type="inferred from homology"/>
<dbReference type="Pfam" id="PF07715">
    <property type="entry name" value="Plug"/>
    <property type="match status" value="1"/>
</dbReference>
<keyword evidence="7 10" id="KW-0472">Membrane</keyword>
<dbReference type="Proteomes" id="UP001501081">
    <property type="component" value="Unassembled WGS sequence"/>
</dbReference>
<protein>
    <submittedName>
        <fullName evidence="15">TonB-dependent receptor</fullName>
    </submittedName>
</protein>
<evidence type="ECO:0000256" key="12">
    <source>
        <dbReference type="SAM" id="SignalP"/>
    </source>
</evidence>
<gene>
    <name evidence="15" type="ORF">GCM10022246_04430</name>
</gene>
<evidence type="ECO:0000256" key="3">
    <source>
        <dbReference type="ARBA" id="ARBA00022452"/>
    </source>
</evidence>
<evidence type="ECO:0000256" key="10">
    <source>
        <dbReference type="PROSITE-ProRule" id="PRU01360"/>
    </source>
</evidence>
<dbReference type="EMBL" id="BAABAK010000003">
    <property type="protein sequence ID" value="GAA3953477.1"/>
    <property type="molecule type" value="Genomic_DNA"/>
</dbReference>
<dbReference type="PANTHER" id="PTHR30069">
    <property type="entry name" value="TONB-DEPENDENT OUTER MEMBRANE RECEPTOR"/>
    <property type="match status" value="1"/>
</dbReference>
<feature type="signal peptide" evidence="12">
    <location>
        <begin position="1"/>
        <end position="21"/>
    </location>
</feature>
<name>A0ABP7NSY0_9SPHI</name>
<dbReference type="PANTHER" id="PTHR30069:SF29">
    <property type="entry name" value="HEMOGLOBIN AND HEMOGLOBIN-HAPTOGLOBIN-BINDING PROTEIN 1-RELATED"/>
    <property type="match status" value="1"/>
</dbReference>
<evidence type="ECO:0000256" key="1">
    <source>
        <dbReference type="ARBA" id="ARBA00004571"/>
    </source>
</evidence>
<dbReference type="InterPro" id="IPR039426">
    <property type="entry name" value="TonB-dep_rcpt-like"/>
</dbReference>
<dbReference type="PROSITE" id="PS52016">
    <property type="entry name" value="TONB_DEPENDENT_REC_3"/>
    <property type="match status" value="1"/>
</dbReference>
<keyword evidence="4 10" id="KW-0812">Transmembrane</keyword>
<dbReference type="SUPFAM" id="SSF56935">
    <property type="entry name" value="Porins"/>
    <property type="match status" value="1"/>
</dbReference>
<dbReference type="Pfam" id="PF13715">
    <property type="entry name" value="CarbopepD_reg_2"/>
    <property type="match status" value="1"/>
</dbReference>
<feature type="domain" description="TonB-dependent receptor-like beta-barrel" evidence="13">
    <location>
        <begin position="325"/>
        <end position="770"/>
    </location>
</feature>
<keyword evidence="16" id="KW-1185">Reference proteome</keyword>
<evidence type="ECO:0000259" key="14">
    <source>
        <dbReference type="Pfam" id="PF07715"/>
    </source>
</evidence>